<evidence type="ECO:0000256" key="6">
    <source>
        <dbReference type="SAM" id="Phobius"/>
    </source>
</evidence>
<keyword evidence="2 6" id="KW-0812">Transmembrane</keyword>
<dbReference type="AlphaFoldDB" id="A0A8J3CFS7"/>
<dbReference type="PANTHER" id="PTHR42770:SF7">
    <property type="entry name" value="MEMBRANE PROTEIN"/>
    <property type="match status" value="1"/>
</dbReference>
<evidence type="ECO:0000313" key="8">
    <source>
        <dbReference type="Proteomes" id="UP000637578"/>
    </source>
</evidence>
<proteinExistence type="predicted"/>
<dbReference type="InterPro" id="IPR050367">
    <property type="entry name" value="APC_superfamily"/>
</dbReference>
<feature type="transmembrane region" description="Helical" evidence="6">
    <location>
        <begin position="232"/>
        <end position="254"/>
    </location>
</feature>
<reference evidence="7" key="1">
    <citation type="journal article" date="2014" name="Int. J. Syst. Evol. Microbiol.">
        <title>Complete genome sequence of Corynebacterium casei LMG S-19264T (=DSM 44701T), isolated from a smear-ripened cheese.</title>
        <authorList>
            <consortium name="US DOE Joint Genome Institute (JGI-PGF)"/>
            <person name="Walter F."/>
            <person name="Albersmeier A."/>
            <person name="Kalinowski J."/>
            <person name="Ruckert C."/>
        </authorList>
    </citation>
    <scope>NUCLEOTIDE SEQUENCE</scope>
    <source>
        <strain evidence="7">CGMCC 4.5737</strain>
    </source>
</reference>
<dbReference type="Proteomes" id="UP000637578">
    <property type="component" value="Unassembled WGS sequence"/>
</dbReference>
<reference evidence="7" key="2">
    <citation type="submission" date="2020-09" db="EMBL/GenBank/DDBJ databases">
        <authorList>
            <person name="Sun Q."/>
            <person name="Zhou Y."/>
        </authorList>
    </citation>
    <scope>NUCLEOTIDE SEQUENCE</scope>
    <source>
        <strain evidence="7">CGMCC 4.5737</strain>
    </source>
</reference>
<evidence type="ECO:0000256" key="4">
    <source>
        <dbReference type="ARBA" id="ARBA00023136"/>
    </source>
</evidence>
<dbReference type="PIRSF" id="PIRSF006060">
    <property type="entry name" value="AA_transporter"/>
    <property type="match status" value="1"/>
</dbReference>
<dbReference type="PANTHER" id="PTHR42770">
    <property type="entry name" value="AMINO ACID TRANSPORTER-RELATED"/>
    <property type="match status" value="1"/>
</dbReference>
<feature type="transmembrane region" description="Helical" evidence="6">
    <location>
        <begin position="101"/>
        <end position="126"/>
    </location>
</feature>
<feature type="transmembrane region" description="Helical" evidence="6">
    <location>
        <begin position="132"/>
        <end position="151"/>
    </location>
</feature>
<comment type="subcellular location">
    <subcellularLocation>
        <location evidence="1">Membrane</location>
        <topology evidence="1">Multi-pass membrane protein</topology>
    </subcellularLocation>
</comment>
<organism evidence="7 8">
    <name type="scientific">Longimycelium tulufanense</name>
    <dbReference type="NCBI Taxonomy" id="907463"/>
    <lineage>
        <taxon>Bacteria</taxon>
        <taxon>Bacillati</taxon>
        <taxon>Actinomycetota</taxon>
        <taxon>Actinomycetes</taxon>
        <taxon>Pseudonocardiales</taxon>
        <taxon>Pseudonocardiaceae</taxon>
        <taxon>Longimycelium</taxon>
    </lineage>
</organism>
<feature type="transmembrane region" description="Helical" evidence="6">
    <location>
        <begin position="330"/>
        <end position="349"/>
    </location>
</feature>
<feature type="transmembrane region" description="Helical" evidence="6">
    <location>
        <begin position="54"/>
        <end position="80"/>
    </location>
</feature>
<keyword evidence="8" id="KW-1185">Reference proteome</keyword>
<dbReference type="Gene3D" id="1.20.1740.10">
    <property type="entry name" value="Amino acid/polyamine transporter I"/>
    <property type="match status" value="1"/>
</dbReference>
<evidence type="ECO:0000256" key="2">
    <source>
        <dbReference type="ARBA" id="ARBA00022692"/>
    </source>
</evidence>
<keyword evidence="3 6" id="KW-1133">Transmembrane helix</keyword>
<name>A0A8J3CFS7_9PSEU</name>
<protein>
    <recommendedName>
        <fullName evidence="9">Amino acid permease</fullName>
    </recommendedName>
</protein>
<dbReference type="GO" id="GO:0016020">
    <property type="term" value="C:membrane"/>
    <property type="evidence" value="ECO:0007669"/>
    <property type="project" value="UniProtKB-SubCell"/>
</dbReference>
<comment type="caution">
    <text evidence="7">The sequence shown here is derived from an EMBL/GenBank/DDBJ whole genome shotgun (WGS) entry which is preliminary data.</text>
</comment>
<gene>
    <name evidence="7" type="ORF">GCM10012275_26640</name>
</gene>
<feature type="transmembrane region" description="Helical" evidence="6">
    <location>
        <begin position="196"/>
        <end position="212"/>
    </location>
</feature>
<dbReference type="EMBL" id="BMMK01000010">
    <property type="protein sequence ID" value="GGM54214.1"/>
    <property type="molecule type" value="Genomic_DNA"/>
</dbReference>
<feature type="region of interest" description="Disordered" evidence="5">
    <location>
        <begin position="1"/>
        <end position="20"/>
    </location>
</feature>
<evidence type="ECO:0000256" key="5">
    <source>
        <dbReference type="SAM" id="MobiDB-lite"/>
    </source>
</evidence>
<feature type="transmembrane region" description="Helical" evidence="6">
    <location>
        <begin position="404"/>
        <end position="423"/>
    </location>
</feature>
<sequence length="426" mass="42890">MGRVTQELQQQPSASSTGPLTRSIPTTVLLGLGGMVGAGVFLGPAPAAALAGRWFLLALVLTALATTCFVLASAGASAAHGEPGGSYTYIRDQLGPVPARIAGALALAGRSAAAAAIAGTLGAYTAPNRPEVVAVAAIVLGVAFNVAKLRLRAWGWRLVPVVLAVLAVVVVAAFALPPEGPPPVAQPGMPGADNPRGLLAAAAVSFFHFAGFERLTSPPSPAERYPQRTLRIALPIVMVAAVVTQLIVGAALLYQLGAARLALSRAPLGDLLVAADAATLRPLVAVGAAAAMLPLLIVALAAIRNTAVAAIRGRDVPVRATVAVGRRGPWRLDVVSGGLAAALTVTLGPVLALQLAASCLLFYYAFASAAARLILQDGPVWPMRAACVGMVVSVILGMCAPVPLLIATLGIAAIGAGAGAVIARRW</sequence>
<evidence type="ECO:0000313" key="7">
    <source>
        <dbReference type="EMBL" id="GGM54214.1"/>
    </source>
</evidence>
<evidence type="ECO:0000256" key="1">
    <source>
        <dbReference type="ARBA" id="ARBA00004141"/>
    </source>
</evidence>
<evidence type="ECO:0008006" key="9">
    <source>
        <dbReference type="Google" id="ProtNLM"/>
    </source>
</evidence>
<feature type="transmembrane region" description="Helical" evidence="6">
    <location>
        <begin position="20"/>
        <end position="42"/>
    </location>
</feature>
<keyword evidence="4 6" id="KW-0472">Membrane</keyword>
<accession>A0A8J3CFS7</accession>
<evidence type="ECO:0000256" key="3">
    <source>
        <dbReference type="ARBA" id="ARBA00022989"/>
    </source>
</evidence>
<feature type="transmembrane region" description="Helical" evidence="6">
    <location>
        <begin position="158"/>
        <end position="176"/>
    </location>
</feature>
<feature type="transmembrane region" description="Helical" evidence="6">
    <location>
        <begin position="283"/>
        <end position="303"/>
    </location>
</feature>